<dbReference type="AlphaFoldDB" id="A0A848H8W4"/>
<keyword evidence="2" id="KW-1185">Reference proteome</keyword>
<protein>
    <submittedName>
        <fullName evidence="1">Uncharacterized protein</fullName>
    </submittedName>
</protein>
<gene>
    <name evidence="1" type="ORF">HHL11_19525</name>
</gene>
<dbReference type="EMBL" id="JABBFX010000002">
    <property type="protein sequence ID" value="NML45949.1"/>
    <property type="molecule type" value="Genomic_DNA"/>
</dbReference>
<comment type="caution">
    <text evidence="1">The sequence shown here is derived from an EMBL/GenBank/DDBJ whole genome shotgun (WGS) entry which is preliminary data.</text>
</comment>
<organism evidence="1 2">
    <name type="scientific">Ramlibacter agri</name>
    <dbReference type="NCBI Taxonomy" id="2728837"/>
    <lineage>
        <taxon>Bacteria</taxon>
        <taxon>Pseudomonadati</taxon>
        <taxon>Pseudomonadota</taxon>
        <taxon>Betaproteobacteria</taxon>
        <taxon>Burkholderiales</taxon>
        <taxon>Comamonadaceae</taxon>
        <taxon>Ramlibacter</taxon>
    </lineage>
</organism>
<sequence>MTSSTPISMSGVISLDTKQTELLTTLGLEVPTMMTREHFVQLLARADQIADSFSMDLVARITRAELAKLRASFGAG</sequence>
<proteinExistence type="predicted"/>
<evidence type="ECO:0000313" key="1">
    <source>
        <dbReference type="EMBL" id="NML45949.1"/>
    </source>
</evidence>
<evidence type="ECO:0000313" key="2">
    <source>
        <dbReference type="Proteomes" id="UP000541185"/>
    </source>
</evidence>
<reference evidence="1 2" key="1">
    <citation type="submission" date="2020-04" db="EMBL/GenBank/DDBJ databases">
        <title>Ramlibacter sp. G-1-2-2 isolated from soil.</title>
        <authorList>
            <person name="Dahal R.H."/>
        </authorList>
    </citation>
    <scope>NUCLEOTIDE SEQUENCE [LARGE SCALE GENOMIC DNA]</scope>
    <source>
        <strain evidence="1 2">G-1-2-2</strain>
    </source>
</reference>
<dbReference type="RefSeq" id="WP_169420251.1">
    <property type="nucleotide sequence ID" value="NZ_JABBFX010000002.1"/>
</dbReference>
<dbReference type="Proteomes" id="UP000541185">
    <property type="component" value="Unassembled WGS sequence"/>
</dbReference>
<name>A0A848H8W4_9BURK</name>
<accession>A0A848H8W4</accession>